<reference evidence="2 3" key="1">
    <citation type="submission" date="2015-09" db="EMBL/GenBank/DDBJ databases">
        <authorList>
            <consortium name="Swine Surveillance"/>
        </authorList>
    </citation>
    <scope>NUCLEOTIDE SEQUENCE [LARGE SCALE GENOMIC DNA]</scope>
    <source>
        <strain evidence="2 3">CECT 8399</strain>
    </source>
</reference>
<dbReference type="Pfam" id="PF11167">
    <property type="entry name" value="DUF2953"/>
    <property type="match status" value="1"/>
</dbReference>
<dbReference type="AlphaFoldDB" id="A0A0P1HUM5"/>
<evidence type="ECO:0000313" key="2">
    <source>
        <dbReference type="EMBL" id="CUH98284.1"/>
    </source>
</evidence>
<name>A0A0P1HUM5_9RHOB</name>
<dbReference type="Proteomes" id="UP000051326">
    <property type="component" value="Unassembled WGS sequence"/>
</dbReference>
<proteinExistence type="predicted"/>
<organism evidence="2 3">
    <name type="scientific">Leisingera aquaemixtae</name>
    <dbReference type="NCBI Taxonomy" id="1396826"/>
    <lineage>
        <taxon>Bacteria</taxon>
        <taxon>Pseudomonadati</taxon>
        <taxon>Pseudomonadota</taxon>
        <taxon>Alphaproteobacteria</taxon>
        <taxon>Rhodobacterales</taxon>
        <taxon>Roseobacteraceae</taxon>
        <taxon>Leisingera</taxon>
    </lineage>
</organism>
<sequence>MAGLGAALAVLLAALLGLTVLVLVLPLRIELVLRKEAELAFSAALRPFGGIGPRIRLSGRRKPPETAQKPGRKRRYDPRRLVPAAGRLAAAVLRRIRIRALVLDAKFGLGDPAETGQLYGMLAPLVYGTLPARRLQVAVQPVFDRAELSGRAELDVTVVPAALIVPAVRFGWDAFGPVR</sequence>
<evidence type="ECO:0000256" key="1">
    <source>
        <dbReference type="SAM" id="MobiDB-lite"/>
    </source>
</evidence>
<protein>
    <recommendedName>
        <fullName evidence="4">DUF2953 domain-containing protein</fullName>
    </recommendedName>
</protein>
<dbReference type="EMBL" id="CYSR01000004">
    <property type="protein sequence ID" value="CUH98284.1"/>
    <property type="molecule type" value="Genomic_DNA"/>
</dbReference>
<evidence type="ECO:0008006" key="4">
    <source>
        <dbReference type="Google" id="ProtNLM"/>
    </source>
</evidence>
<dbReference type="STRING" id="1396826.PHA8399_00398"/>
<accession>A0A0P1HUM5</accession>
<gene>
    <name evidence="2" type="ORF">PHA8399_00398</name>
</gene>
<dbReference type="RefSeq" id="WP_058284536.1">
    <property type="nucleotide sequence ID" value="NZ_CYSR01000004.1"/>
</dbReference>
<dbReference type="InterPro" id="IPR021338">
    <property type="entry name" value="DUF2953"/>
</dbReference>
<feature type="region of interest" description="Disordered" evidence="1">
    <location>
        <begin position="55"/>
        <end position="76"/>
    </location>
</feature>
<evidence type="ECO:0000313" key="3">
    <source>
        <dbReference type="Proteomes" id="UP000051326"/>
    </source>
</evidence>